<evidence type="ECO:0000256" key="7">
    <source>
        <dbReference type="RuleBase" id="RU361277"/>
    </source>
</evidence>
<organism evidence="9 10">
    <name type="scientific">Passalora fulva</name>
    <name type="common">Tomato leaf mold</name>
    <name type="synonym">Cladosporium fulvum</name>
    <dbReference type="NCBI Taxonomy" id="5499"/>
    <lineage>
        <taxon>Eukaryota</taxon>
        <taxon>Fungi</taxon>
        <taxon>Dikarya</taxon>
        <taxon>Ascomycota</taxon>
        <taxon>Pezizomycotina</taxon>
        <taxon>Dothideomycetes</taxon>
        <taxon>Dothideomycetidae</taxon>
        <taxon>Mycosphaerellales</taxon>
        <taxon>Mycosphaerellaceae</taxon>
        <taxon>Fulvia</taxon>
    </lineage>
</organism>
<comment type="similarity">
    <text evidence="2 7">Belongs to the zinc-containing alcohol dehydrogenase family.</text>
</comment>
<dbReference type="PROSITE" id="PS00059">
    <property type="entry name" value="ADH_ZINC"/>
    <property type="match status" value="1"/>
</dbReference>
<dbReference type="PANTHER" id="PTHR42940:SF5">
    <property type="entry name" value="ALCOHOL DEHYDROGENASE 2"/>
    <property type="match status" value="1"/>
</dbReference>
<evidence type="ECO:0000256" key="4">
    <source>
        <dbReference type="ARBA" id="ARBA00022833"/>
    </source>
</evidence>
<feature type="domain" description="Enoyl reductase (ER)" evidence="8">
    <location>
        <begin position="18"/>
        <end position="354"/>
    </location>
</feature>
<dbReference type="OMA" id="QKISGYY"/>
<evidence type="ECO:0000313" key="10">
    <source>
        <dbReference type="Proteomes" id="UP000756132"/>
    </source>
</evidence>
<proteinExistence type="inferred from homology"/>
<sequence length="357" mass="37257">MVDIPKKYKACIYDEPGKVSTKIVELDTPEPGPGEVLINLSHSGVCHSDLGVMTNRWAGLPYPTQPGQVGGHEGVGKVVKLGPGAEQSSVKVGDRVGIKWISAICDSCPACHAGHDGVCFNQKVSGYYTPGTFQQYVLGSASYVTPIPDSLPSDAAAPMLCAGVTVYSALRKSGAKAGDWVVLLGAGGGLGHLAVQIAARGMGMRVIGIDAGNKQELVKECGAEVFIDHTQGKAEEEVKKVTGGLGAQAVLVLTAANGAYASAMGLLKFGGTCVCVGLPEGELKPIATAYPQFLVAKAQTIKGVAVGDRKDAIETLEFAERGLVKTHFTTAKMEQLTETFEKMDRGELVGRVVLDLS</sequence>
<gene>
    <name evidence="9" type="ORF">CLAFUR5_02021</name>
</gene>
<evidence type="ECO:0000256" key="6">
    <source>
        <dbReference type="ARBA" id="ARBA00023027"/>
    </source>
</evidence>
<dbReference type="Gene3D" id="3.90.180.10">
    <property type="entry name" value="Medium-chain alcohol dehydrogenases, catalytic domain"/>
    <property type="match status" value="1"/>
</dbReference>
<keyword evidence="4 7" id="KW-0862">Zinc</keyword>
<dbReference type="InterPro" id="IPR036291">
    <property type="entry name" value="NAD(P)-bd_dom_sf"/>
</dbReference>
<dbReference type="Proteomes" id="UP000756132">
    <property type="component" value="Chromosome 1"/>
</dbReference>
<dbReference type="EMBL" id="CP090163">
    <property type="protein sequence ID" value="UJO12503.1"/>
    <property type="molecule type" value="Genomic_DNA"/>
</dbReference>
<dbReference type="InterPro" id="IPR020843">
    <property type="entry name" value="ER"/>
</dbReference>
<keyword evidence="3 7" id="KW-0479">Metal-binding</keyword>
<dbReference type="GO" id="GO:0004022">
    <property type="term" value="F:alcohol dehydrogenase (NAD+) activity"/>
    <property type="evidence" value="ECO:0007669"/>
    <property type="project" value="TreeGrafter"/>
</dbReference>
<dbReference type="Gene3D" id="3.40.50.720">
    <property type="entry name" value="NAD(P)-binding Rossmann-like Domain"/>
    <property type="match status" value="1"/>
</dbReference>
<dbReference type="GeneID" id="71981899"/>
<dbReference type="InterPro" id="IPR011032">
    <property type="entry name" value="GroES-like_sf"/>
</dbReference>
<reference evidence="9" key="1">
    <citation type="submission" date="2021-12" db="EMBL/GenBank/DDBJ databases">
        <authorList>
            <person name="Zaccaron A."/>
            <person name="Stergiopoulos I."/>
        </authorList>
    </citation>
    <scope>NUCLEOTIDE SEQUENCE</scope>
    <source>
        <strain evidence="9">Race5_Kim</strain>
    </source>
</reference>
<dbReference type="OrthoDB" id="1879366at2759"/>
<dbReference type="FunFam" id="3.40.50.720:FF:000039">
    <property type="entry name" value="Alcohol dehydrogenase AdhP"/>
    <property type="match status" value="1"/>
</dbReference>
<dbReference type="Pfam" id="PF00107">
    <property type="entry name" value="ADH_zinc_N"/>
    <property type="match status" value="1"/>
</dbReference>
<keyword evidence="5" id="KW-0560">Oxidoreductase</keyword>
<evidence type="ECO:0000256" key="2">
    <source>
        <dbReference type="ARBA" id="ARBA00008072"/>
    </source>
</evidence>
<dbReference type="InterPro" id="IPR013154">
    <property type="entry name" value="ADH-like_N"/>
</dbReference>
<dbReference type="InterPro" id="IPR013149">
    <property type="entry name" value="ADH-like_C"/>
</dbReference>
<dbReference type="KEGG" id="ffu:CLAFUR5_02021"/>
<dbReference type="SUPFAM" id="SSF51735">
    <property type="entry name" value="NAD(P)-binding Rossmann-fold domains"/>
    <property type="match status" value="1"/>
</dbReference>
<evidence type="ECO:0000259" key="8">
    <source>
        <dbReference type="SMART" id="SM00829"/>
    </source>
</evidence>
<evidence type="ECO:0000313" key="9">
    <source>
        <dbReference type="EMBL" id="UJO12503.1"/>
    </source>
</evidence>
<evidence type="ECO:0000256" key="5">
    <source>
        <dbReference type="ARBA" id="ARBA00023002"/>
    </source>
</evidence>
<evidence type="ECO:0000256" key="1">
    <source>
        <dbReference type="ARBA" id="ARBA00001947"/>
    </source>
</evidence>
<dbReference type="CDD" id="cd08297">
    <property type="entry name" value="CAD3"/>
    <property type="match status" value="1"/>
</dbReference>
<dbReference type="Pfam" id="PF08240">
    <property type="entry name" value="ADH_N"/>
    <property type="match status" value="1"/>
</dbReference>
<evidence type="ECO:0000256" key="3">
    <source>
        <dbReference type="ARBA" id="ARBA00022723"/>
    </source>
</evidence>
<dbReference type="GO" id="GO:0008270">
    <property type="term" value="F:zinc ion binding"/>
    <property type="evidence" value="ECO:0007669"/>
    <property type="project" value="InterPro"/>
</dbReference>
<accession>A0A9Q8L962</accession>
<dbReference type="RefSeq" id="XP_047756869.1">
    <property type="nucleotide sequence ID" value="XM_047901169.1"/>
</dbReference>
<name>A0A9Q8L962_PASFU</name>
<dbReference type="GO" id="GO:0005737">
    <property type="term" value="C:cytoplasm"/>
    <property type="evidence" value="ECO:0007669"/>
    <property type="project" value="TreeGrafter"/>
</dbReference>
<protein>
    <submittedName>
        <fullName evidence="9">Alcohol dehydrogenase 2</fullName>
    </submittedName>
</protein>
<dbReference type="SMART" id="SM00829">
    <property type="entry name" value="PKS_ER"/>
    <property type="match status" value="1"/>
</dbReference>
<dbReference type="InterPro" id="IPR002328">
    <property type="entry name" value="ADH_Zn_CS"/>
</dbReference>
<dbReference type="SUPFAM" id="SSF50129">
    <property type="entry name" value="GroES-like"/>
    <property type="match status" value="1"/>
</dbReference>
<reference evidence="9" key="2">
    <citation type="journal article" date="2022" name="Microb. Genom.">
        <title>A chromosome-scale genome assembly of the tomato pathogen Cladosporium fulvum reveals a compartmentalized genome architecture and the presence of a dispensable chromosome.</title>
        <authorList>
            <person name="Zaccaron A.Z."/>
            <person name="Chen L.H."/>
            <person name="Samaras A."/>
            <person name="Stergiopoulos I."/>
        </authorList>
    </citation>
    <scope>NUCLEOTIDE SEQUENCE</scope>
    <source>
        <strain evidence="9">Race5_Kim</strain>
    </source>
</reference>
<comment type="cofactor">
    <cofactor evidence="1 7">
        <name>Zn(2+)</name>
        <dbReference type="ChEBI" id="CHEBI:29105"/>
    </cofactor>
</comment>
<dbReference type="AlphaFoldDB" id="A0A9Q8L962"/>
<dbReference type="PANTHER" id="PTHR42940">
    <property type="entry name" value="ALCOHOL DEHYDROGENASE 1-RELATED"/>
    <property type="match status" value="1"/>
</dbReference>
<keyword evidence="6" id="KW-0520">NAD</keyword>
<keyword evidence="10" id="KW-1185">Reference proteome</keyword>